<keyword evidence="3" id="KW-1003">Cell membrane</keyword>
<dbReference type="GO" id="GO:0015109">
    <property type="term" value="F:chromate transmembrane transporter activity"/>
    <property type="evidence" value="ECO:0007669"/>
    <property type="project" value="InterPro"/>
</dbReference>
<keyword evidence="4 8" id="KW-0812">Transmembrane</keyword>
<organism evidence="9">
    <name type="scientific">Compsopogon caeruleus</name>
    <dbReference type="NCBI Taxonomy" id="31354"/>
    <lineage>
        <taxon>Eukaryota</taxon>
        <taxon>Rhodophyta</taxon>
        <taxon>Compsopogonophyceae</taxon>
        <taxon>Compsopogonales</taxon>
        <taxon>Compsopogonaceae</taxon>
        <taxon>Compsopogon</taxon>
    </lineage>
</organism>
<dbReference type="AlphaFoldDB" id="A0A7S1XDA6"/>
<feature type="transmembrane region" description="Helical" evidence="8">
    <location>
        <begin position="394"/>
        <end position="414"/>
    </location>
</feature>
<comment type="subcellular location">
    <subcellularLocation>
        <location evidence="1">Cell membrane</location>
        <topology evidence="1">Multi-pass membrane protein</topology>
    </subcellularLocation>
</comment>
<evidence type="ECO:0000256" key="7">
    <source>
        <dbReference type="SAM" id="MobiDB-lite"/>
    </source>
</evidence>
<feature type="compositionally biased region" description="Basic and acidic residues" evidence="7">
    <location>
        <begin position="1"/>
        <end position="19"/>
    </location>
</feature>
<evidence type="ECO:0000256" key="8">
    <source>
        <dbReference type="SAM" id="Phobius"/>
    </source>
</evidence>
<dbReference type="InterPro" id="IPR014047">
    <property type="entry name" value="Chr_Tranpt_l_chain"/>
</dbReference>
<dbReference type="PIRSF" id="PIRSF004810">
    <property type="entry name" value="ChrA"/>
    <property type="match status" value="1"/>
</dbReference>
<feature type="transmembrane region" description="Helical" evidence="8">
    <location>
        <begin position="295"/>
        <end position="316"/>
    </location>
</feature>
<dbReference type="GO" id="GO:0005886">
    <property type="term" value="C:plasma membrane"/>
    <property type="evidence" value="ECO:0007669"/>
    <property type="project" value="UniProtKB-SubCell"/>
</dbReference>
<evidence type="ECO:0000256" key="4">
    <source>
        <dbReference type="ARBA" id="ARBA00022692"/>
    </source>
</evidence>
<feature type="transmembrane region" description="Helical" evidence="8">
    <location>
        <begin position="426"/>
        <end position="455"/>
    </location>
</feature>
<feature type="transmembrane region" description="Helical" evidence="8">
    <location>
        <begin position="328"/>
        <end position="354"/>
    </location>
</feature>
<keyword evidence="6 8" id="KW-0472">Membrane</keyword>
<feature type="transmembrane region" description="Helical" evidence="8">
    <location>
        <begin position="117"/>
        <end position="137"/>
    </location>
</feature>
<protein>
    <recommendedName>
        <fullName evidence="10">Chromate transporter</fullName>
    </recommendedName>
</protein>
<feature type="transmembrane region" description="Helical" evidence="8">
    <location>
        <begin position="195"/>
        <end position="211"/>
    </location>
</feature>
<dbReference type="Pfam" id="PF02417">
    <property type="entry name" value="Chromate_transp"/>
    <property type="match status" value="2"/>
</dbReference>
<keyword evidence="5 8" id="KW-1133">Transmembrane helix</keyword>
<evidence type="ECO:0008006" key="10">
    <source>
        <dbReference type="Google" id="ProtNLM"/>
    </source>
</evidence>
<dbReference type="NCBIfam" id="TIGR00937">
    <property type="entry name" value="2A51"/>
    <property type="match status" value="1"/>
</dbReference>
<evidence type="ECO:0000256" key="2">
    <source>
        <dbReference type="ARBA" id="ARBA00005262"/>
    </source>
</evidence>
<evidence type="ECO:0000256" key="6">
    <source>
        <dbReference type="ARBA" id="ARBA00023136"/>
    </source>
</evidence>
<feature type="transmembrane region" description="Helical" evidence="8">
    <location>
        <begin position="360"/>
        <end position="382"/>
    </location>
</feature>
<accession>A0A7S1XDA6</accession>
<gene>
    <name evidence="9" type="ORF">CCAE0312_LOCUS4293</name>
</gene>
<dbReference type="PANTHER" id="PTHR33567">
    <property type="entry name" value="CHROMATE ION TRANSPORTER (EUROFUNG)"/>
    <property type="match status" value="1"/>
</dbReference>
<evidence type="ECO:0000256" key="5">
    <source>
        <dbReference type="ARBA" id="ARBA00022989"/>
    </source>
</evidence>
<proteinExistence type="inferred from homology"/>
<reference evidence="9" key="1">
    <citation type="submission" date="2021-01" db="EMBL/GenBank/DDBJ databases">
        <authorList>
            <person name="Corre E."/>
            <person name="Pelletier E."/>
            <person name="Niang G."/>
            <person name="Scheremetjew M."/>
            <person name="Finn R."/>
            <person name="Kale V."/>
            <person name="Holt S."/>
            <person name="Cochrane G."/>
            <person name="Meng A."/>
            <person name="Brown T."/>
            <person name="Cohen L."/>
        </authorList>
    </citation>
    <scope>NUCLEOTIDE SEQUENCE</scope>
    <source>
        <strain evidence="9">SAG 36.94</strain>
    </source>
</reference>
<feature type="transmembrane region" description="Helical" evidence="8">
    <location>
        <begin position="217"/>
        <end position="233"/>
    </location>
</feature>
<comment type="similarity">
    <text evidence="2">Belongs to the chromate ion transporter (CHR) (TC 2.A.51) family.</text>
</comment>
<dbReference type="PANTHER" id="PTHR33567:SF3">
    <property type="entry name" value="CHROMATE ION TRANSPORTER (EUROFUNG)"/>
    <property type="match status" value="1"/>
</dbReference>
<dbReference type="InterPro" id="IPR003370">
    <property type="entry name" value="Chromate_transpt"/>
</dbReference>
<name>A0A7S1XDA6_9RHOD</name>
<feature type="region of interest" description="Disordered" evidence="7">
    <location>
        <begin position="1"/>
        <end position="27"/>
    </location>
</feature>
<sequence length="464" mass="49280">MALKEENRSLIPRVERDSSSEELEQGGDIDAAARKTECISALRSVWNGFWPLGLIGFGGTNANIALALRRFAGKERDGPGTPVWVSEPLFLELFALCQSLPGPSALQLLAAIGAARAGLLGGILAVFLFQLPGFLAVTWVGSMFHGVDHVDSSSTQAIFLALFKRAGMGLVAAAFSQVLYAAYSITIKTCKSNRLELTIALMSAFVVVLAPTSCAAWLYPAVILAGGLIKWFAPRTSNVTLATIAGDDELERHLPISERQGTICLFIFSVIGVSLSVVAHFSTATKRSFLFIFESFWKVGSLVFGGGQVVLPFIYGEVAQKHWIANDVFLYGFALVQVLPGPLFNLAAFVGAVMQGPLGALVASLGILVPGILLVFGLIPHWYKLRSSSVAKTFLAGVNAAAAGLLTAAVYIFMRASLPNAASFAIMITCGAMTTIWSLPVPLVILLGGLLGWVLQAMNIGINT</sequence>
<feature type="transmembrane region" description="Helical" evidence="8">
    <location>
        <begin position="262"/>
        <end position="283"/>
    </location>
</feature>
<feature type="transmembrane region" description="Helical" evidence="8">
    <location>
        <begin position="157"/>
        <end position="183"/>
    </location>
</feature>
<evidence type="ECO:0000256" key="1">
    <source>
        <dbReference type="ARBA" id="ARBA00004651"/>
    </source>
</evidence>
<evidence type="ECO:0000313" key="9">
    <source>
        <dbReference type="EMBL" id="CAD9232212.1"/>
    </source>
</evidence>
<dbReference type="EMBL" id="HBGH01007826">
    <property type="protein sequence ID" value="CAD9232212.1"/>
    <property type="molecule type" value="Transcribed_RNA"/>
</dbReference>
<evidence type="ECO:0000256" key="3">
    <source>
        <dbReference type="ARBA" id="ARBA00022475"/>
    </source>
</evidence>